<proteinExistence type="predicted"/>
<name>A0A6N4XS24_9FLAO</name>
<evidence type="ECO:0000256" key="4">
    <source>
        <dbReference type="ARBA" id="ARBA00023136"/>
    </source>
</evidence>
<dbReference type="Pfam" id="PF07291">
    <property type="entry name" value="MauE"/>
    <property type="match status" value="1"/>
</dbReference>
<feature type="transmembrane region" description="Helical" evidence="5">
    <location>
        <begin position="43"/>
        <end position="67"/>
    </location>
</feature>
<dbReference type="InterPro" id="IPR009908">
    <property type="entry name" value="Methylamine_util_MauE"/>
</dbReference>
<gene>
    <name evidence="7" type="ORF">CHRY9393_01790</name>
</gene>
<feature type="domain" description="Methylamine utilisation protein MauE" evidence="6">
    <location>
        <begin position="7"/>
        <end position="132"/>
    </location>
</feature>
<dbReference type="AlphaFoldDB" id="A0A6N4XS24"/>
<evidence type="ECO:0000256" key="5">
    <source>
        <dbReference type="SAM" id="Phobius"/>
    </source>
</evidence>
<evidence type="ECO:0000256" key="2">
    <source>
        <dbReference type="ARBA" id="ARBA00022692"/>
    </source>
</evidence>
<evidence type="ECO:0000259" key="6">
    <source>
        <dbReference type="Pfam" id="PF07291"/>
    </source>
</evidence>
<evidence type="ECO:0000313" key="8">
    <source>
        <dbReference type="Proteomes" id="UP000445309"/>
    </source>
</evidence>
<organism evidence="7 8">
    <name type="scientific">Chryseobacterium fistulae</name>
    <dbReference type="NCBI Taxonomy" id="2675058"/>
    <lineage>
        <taxon>Bacteria</taxon>
        <taxon>Pseudomonadati</taxon>
        <taxon>Bacteroidota</taxon>
        <taxon>Flavobacteriia</taxon>
        <taxon>Flavobacteriales</taxon>
        <taxon>Weeksellaceae</taxon>
        <taxon>Chryseobacterium group</taxon>
        <taxon>Chryseobacterium</taxon>
    </lineage>
</organism>
<dbReference type="GO" id="GO:0016020">
    <property type="term" value="C:membrane"/>
    <property type="evidence" value="ECO:0007669"/>
    <property type="project" value="UniProtKB-SubCell"/>
</dbReference>
<keyword evidence="8" id="KW-1185">Reference proteome</keyword>
<accession>A0A6N4XS24</accession>
<protein>
    <recommendedName>
        <fullName evidence="6">Methylamine utilisation protein MauE domain-containing protein</fullName>
    </recommendedName>
</protein>
<comment type="subcellular location">
    <subcellularLocation>
        <location evidence="1">Membrane</location>
        <topology evidence="1">Multi-pass membrane protein</topology>
    </subcellularLocation>
</comment>
<dbReference type="GO" id="GO:0030416">
    <property type="term" value="P:methylamine metabolic process"/>
    <property type="evidence" value="ECO:0007669"/>
    <property type="project" value="InterPro"/>
</dbReference>
<feature type="transmembrane region" description="Helical" evidence="5">
    <location>
        <begin position="74"/>
        <end position="93"/>
    </location>
</feature>
<feature type="transmembrane region" description="Helical" evidence="5">
    <location>
        <begin position="113"/>
        <end position="133"/>
    </location>
</feature>
<sequence>MKTIRTRFVEFTSYFFILLFCYASISKIMDFENFQIQIAQSPIFSSVAGFISYGVLITELFVCILLIFDRSRIIGLYSSFFLMVSFTIYIYVILNYSDNVPCSCGGILEKMGWRTHLIFNIATVILSTAAILLDTGQTGQRTKKIITSVLLQLLLSILSTAMIIVLYHRSDYMVKKENHFIRKFLQHPITEEKRYDLAVNSYYFAGSTKDSVYLGNYTTPFSLISLDTGLKEMNEKKIIPDRFDFSFKRAMIQINAPYYYLYDGTVPVIYKGLLGNEKVRTYSKSQAYFSQLINWDQRSFVFSTYYAPLKKQSLGILSPEEKNPLQLKPDLLQKSKDGVFDTDGLMHFDSENQSLVYVHYYKNQFLVLDKDLNIKGDFKTIDTISQPQIDVAELSDGRRKMNKPPLKVNVTSTVKYGLLFNQSNLMGRYENSKNWENNAVIDVYSIAEQNYIGSFYLSKPKEIKKIQLEIVGDYLFVLVGNEIIRYRFAQNLTRHFIKGESRKP</sequence>
<dbReference type="Proteomes" id="UP000445309">
    <property type="component" value="Unassembled WGS sequence"/>
</dbReference>
<feature type="transmembrane region" description="Helical" evidence="5">
    <location>
        <begin position="12"/>
        <end position="31"/>
    </location>
</feature>
<evidence type="ECO:0000256" key="3">
    <source>
        <dbReference type="ARBA" id="ARBA00022989"/>
    </source>
</evidence>
<evidence type="ECO:0000313" key="7">
    <source>
        <dbReference type="EMBL" id="CAA7387718.1"/>
    </source>
</evidence>
<feature type="transmembrane region" description="Helical" evidence="5">
    <location>
        <begin position="145"/>
        <end position="167"/>
    </location>
</feature>
<keyword evidence="2 5" id="KW-0812">Transmembrane</keyword>
<reference evidence="7 8" key="1">
    <citation type="submission" date="2020-01" db="EMBL/GenBank/DDBJ databases">
        <authorList>
            <person name="Rodrigo-Torres L."/>
            <person name="Arahal R. D."/>
            <person name="Lucena T."/>
        </authorList>
    </citation>
    <scope>NUCLEOTIDE SEQUENCE [LARGE SCALE GENOMIC DNA]</scope>
    <source>
        <strain evidence="7 8">CECT 9393</strain>
    </source>
</reference>
<keyword evidence="4 5" id="KW-0472">Membrane</keyword>
<dbReference type="RefSeq" id="WP_394351091.1">
    <property type="nucleotide sequence ID" value="NZ_CACVBY010000036.1"/>
</dbReference>
<evidence type="ECO:0000256" key="1">
    <source>
        <dbReference type="ARBA" id="ARBA00004141"/>
    </source>
</evidence>
<keyword evidence="3 5" id="KW-1133">Transmembrane helix</keyword>
<dbReference type="EMBL" id="CACVBY010000036">
    <property type="protein sequence ID" value="CAA7387718.1"/>
    <property type="molecule type" value="Genomic_DNA"/>
</dbReference>